<proteinExistence type="predicted"/>
<dbReference type="Proteomes" id="UP000824120">
    <property type="component" value="Chromosome 10"/>
</dbReference>
<organism evidence="1 2">
    <name type="scientific">Solanum commersonii</name>
    <name type="common">Commerson's wild potato</name>
    <name type="synonym">Commerson's nightshade</name>
    <dbReference type="NCBI Taxonomy" id="4109"/>
    <lineage>
        <taxon>Eukaryota</taxon>
        <taxon>Viridiplantae</taxon>
        <taxon>Streptophyta</taxon>
        <taxon>Embryophyta</taxon>
        <taxon>Tracheophyta</taxon>
        <taxon>Spermatophyta</taxon>
        <taxon>Magnoliopsida</taxon>
        <taxon>eudicotyledons</taxon>
        <taxon>Gunneridae</taxon>
        <taxon>Pentapetalae</taxon>
        <taxon>asterids</taxon>
        <taxon>lamiids</taxon>
        <taxon>Solanales</taxon>
        <taxon>Solanaceae</taxon>
        <taxon>Solanoideae</taxon>
        <taxon>Solaneae</taxon>
        <taxon>Solanum</taxon>
    </lineage>
</organism>
<accession>A0A9J5WVS7</accession>
<evidence type="ECO:0000313" key="2">
    <source>
        <dbReference type="Proteomes" id="UP000824120"/>
    </source>
</evidence>
<dbReference type="AlphaFoldDB" id="A0A9J5WVS7"/>
<evidence type="ECO:0000313" key="1">
    <source>
        <dbReference type="EMBL" id="KAG5579929.1"/>
    </source>
</evidence>
<comment type="caution">
    <text evidence="1">The sequence shown here is derived from an EMBL/GenBank/DDBJ whole genome shotgun (WGS) entry which is preliminary data.</text>
</comment>
<gene>
    <name evidence="1" type="ORF">H5410_050556</name>
</gene>
<reference evidence="1 2" key="1">
    <citation type="submission" date="2020-09" db="EMBL/GenBank/DDBJ databases">
        <title>De no assembly of potato wild relative species, Solanum commersonii.</title>
        <authorList>
            <person name="Cho K."/>
        </authorList>
    </citation>
    <scope>NUCLEOTIDE SEQUENCE [LARGE SCALE GENOMIC DNA]</scope>
    <source>
        <strain evidence="1">LZ3.2</strain>
        <tissue evidence="1">Leaf</tissue>
    </source>
</reference>
<dbReference type="EMBL" id="JACXVP010000010">
    <property type="protein sequence ID" value="KAG5579929.1"/>
    <property type="molecule type" value="Genomic_DNA"/>
</dbReference>
<name>A0A9J5WVS7_SOLCO</name>
<dbReference type="OrthoDB" id="1743486at2759"/>
<keyword evidence="2" id="KW-1185">Reference proteome</keyword>
<sequence length="365" mass="43593">MNVHLASKGWHVKRIMMKMVFIRSILKRMSLNVIDNDKVLELLHNIKDPDIRAQIIDKISNTSTSKDKDHIPEQIPTKEGSYTMAEIKNLFLKRRKLIISPTTISVPFINDIFLLTHWDNNKVIGTWNNKLFILEFVTKPFTRMINDLTSKLISKNNQVNFIKQEINKYNDLRWKHDPWQLMTRYLDSVCYTTTAYIYRMHYEIILSLTGSAEFQHFYPTTTRKVYNFSKIIIKKIITPEEWGMSPSKERDDIHPKQKVAVKYNYWDYVDSFNKVLLYENANKKHSWFIKICSNVFTQPIPNWFCKWWTLYDPSIKILPDQYKSLYAEWVDISPKLMSMAQDNIFFKGMAVMYFFIDFSVPWIMK</sequence>
<protein>
    <submittedName>
        <fullName evidence="1">Uncharacterized protein</fullName>
    </submittedName>
</protein>